<dbReference type="PROSITE" id="PS50238">
    <property type="entry name" value="RHOGAP"/>
    <property type="match status" value="1"/>
</dbReference>
<evidence type="ECO:0000256" key="1">
    <source>
        <dbReference type="SAM" id="MobiDB-lite"/>
    </source>
</evidence>
<dbReference type="Gene3D" id="1.10.555.10">
    <property type="entry name" value="Rho GTPase activation protein"/>
    <property type="match status" value="1"/>
</dbReference>
<dbReference type="AlphaFoldDB" id="A0A8J1TA51"/>
<reference evidence="2" key="1">
    <citation type="submission" date="2022-03" db="EMBL/GenBank/DDBJ databases">
        <authorList>
            <person name="Martin C."/>
        </authorList>
    </citation>
    <scope>NUCLEOTIDE SEQUENCE</scope>
</reference>
<feature type="compositionally biased region" description="Basic and acidic residues" evidence="1">
    <location>
        <begin position="463"/>
        <end position="477"/>
    </location>
</feature>
<dbReference type="SMART" id="SM00324">
    <property type="entry name" value="RhoGAP"/>
    <property type="match status" value="1"/>
</dbReference>
<feature type="region of interest" description="Disordered" evidence="1">
    <location>
        <begin position="367"/>
        <end position="417"/>
    </location>
</feature>
<organism evidence="2 3">
    <name type="scientific">Owenia fusiformis</name>
    <name type="common">Polychaete worm</name>
    <dbReference type="NCBI Taxonomy" id="6347"/>
    <lineage>
        <taxon>Eukaryota</taxon>
        <taxon>Metazoa</taxon>
        <taxon>Spiralia</taxon>
        <taxon>Lophotrochozoa</taxon>
        <taxon>Annelida</taxon>
        <taxon>Polychaeta</taxon>
        <taxon>Sedentaria</taxon>
        <taxon>Canalipalpata</taxon>
        <taxon>Sabellida</taxon>
        <taxon>Oweniida</taxon>
        <taxon>Oweniidae</taxon>
        <taxon>Owenia</taxon>
    </lineage>
</organism>
<dbReference type="SUPFAM" id="SSF48350">
    <property type="entry name" value="GTPase activation domain, GAP"/>
    <property type="match status" value="1"/>
</dbReference>
<name>A0A8J1TA51_OWEFU</name>
<evidence type="ECO:0000313" key="2">
    <source>
        <dbReference type="EMBL" id="CAH1800114.1"/>
    </source>
</evidence>
<dbReference type="PANTHER" id="PTHR23179:SF27">
    <property type="entry name" value="RHO GTPASE ACTIVATING PROTEIN AT 71E, ISOFORM D"/>
    <property type="match status" value="1"/>
</dbReference>
<dbReference type="InterPro" id="IPR008936">
    <property type="entry name" value="Rho_GTPase_activation_prot"/>
</dbReference>
<dbReference type="GO" id="GO:0007165">
    <property type="term" value="P:signal transduction"/>
    <property type="evidence" value="ECO:0007669"/>
    <property type="project" value="InterPro"/>
</dbReference>
<dbReference type="InterPro" id="IPR000198">
    <property type="entry name" value="RhoGAP_dom"/>
</dbReference>
<evidence type="ECO:0000313" key="3">
    <source>
        <dbReference type="Proteomes" id="UP000749559"/>
    </source>
</evidence>
<feature type="compositionally biased region" description="Polar residues" evidence="1">
    <location>
        <begin position="443"/>
        <end position="462"/>
    </location>
</feature>
<dbReference type="CDD" id="cd00159">
    <property type="entry name" value="RhoGAP"/>
    <property type="match status" value="1"/>
</dbReference>
<gene>
    <name evidence="2" type="ORF">OFUS_LOCUS24044</name>
</gene>
<feature type="region of interest" description="Disordered" evidence="1">
    <location>
        <begin position="273"/>
        <end position="294"/>
    </location>
</feature>
<protein>
    <submittedName>
        <fullName evidence="2">Uncharacterized protein</fullName>
    </submittedName>
</protein>
<feature type="region of interest" description="Disordered" evidence="1">
    <location>
        <begin position="429"/>
        <end position="477"/>
    </location>
</feature>
<dbReference type="Pfam" id="PF00620">
    <property type="entry name" value="RhoGAP"/>
    <property type="match status" value="1"/>
</dbReference>
<accession>A0A8J1TA51</accession>
<dbReference type="Proteomes" id="UP000749559">
    <property type="component" value="Unassembled WGS sequence"/>
</dbReference>
<dbReference type="PANTHER" id="PTHR23179">
    <property type="entry name" value="T-CELL ACTIVATION RHO GTPASE ACTIVATING PROTEIN-RELATED"/>
    <property type="match status" value="1"/>
</dbReference>
<feature type="compositionally biased region" description="Polar residues" evidence="1">
    <location>
        <begin position="382"/>
        <end position="394"/>
    </location>
</feature>
<comment type="caution">
    <text evidence="2">The sequence shown here is derived from an EMBL/GenBank/DDBJ whole genome shotgun (WGS) entry which is preliminary data.</text>
</comment>
<keyword evidence="3" id="KW-1185">Reference proteome</keyword>
<dbReference type="OrthoDB" id="9994905at2759"/>
<proteinExistence type="predicted"/>
<dbReference type="EMBL" id="CAIIXF020000011">
    <property type="protein sequence ID" value="CAH1800114.1"/>
    <property type="molecule type" value="Genomic_DNA"/>
</dbReference>
<sequence>MSAIRRYMLGCVSSRGHETPTRNTLPQTQQKPIKVRFGVPVEEAFKGGIIPEALVKLLAYIATEGMTVSDLFRRPGNPIDVKTVSFKLAEGKPVDFTEYNFYTLASVVKKFLLKLPGGIFGEDTEQDLLSVLDLSHTLQKYDAIHTIIEGLPTTVQYFLSLLFGTWFRVINHSEYNCMTAEALAKSVAGSVFHTCADDPQKVDRAVQVLQILIDNFGVANMFGKKNIQYFADMTQTGIRVQEKFRYEYRYPSDASVPLCSEEELLCSGRRGPKGCSMDRSDTDTIPRMGHRPLEPRNSIKQMANMSTLSAPEMFNPKRNLIRGDRESSPHELHQSISLTRFENVKKKQMARMKRRSNWFLMEPRPKLNMSLLGDTPDRETSVGKSSLNTASSDMLASDGGEGNLSGTELEHQASDGESVFTEDHDHHEFLDTPASEPARSHHNTQVHWTDPSQGINGKSTDSLLEKHSPPKDIRYEDSLTESEVRYYVVDTWYGSKEDMLENSDVSREVSS</sequence>
<dbReference type="GO" id="GO:0005096">
    <property type="term" value="F:GTPase activator activity"/>
    <property type="evidence" value="ECO:0007669"/>
    <property type="project" value="TreeGrafter"/>
</dbReference>